<keyword evidence="6 9" id="KW-0378">Hydrolase</keyword>
<evidence type="ECO:0000256" key="4">
    <source>
        <dbReference type="ARBA" id="ARBA00022723"/>
    </source>
</evidence>
<keyword evidence="7 9" id="KW-0460">Magnesium</keyword>
<comment type="subunit">
    <text evidence="9">Monomer.</text>
</comment>
<gene>
    <name evidence="14" type="primary">obgE</name>
    <name evidence="9" type="synonym">obg</name>
    <name evidence="14" type="ORF">GCM10009682_29970</name>
</gene>
<feature type="binding site" evidence="9">
    <location>
        <begin position="166"/>
        <end position="173"/>
    </location>
    <ligand>
        <name>GTP</name>
        <dbReference type="ChEBI" id="CHEBI:37565"/>
    </ligand>
</feature>
<feature type="binding site" evidence="9">
    <location>
        <begin position="311"/>
        <end position="313"/>
    </location>
    <ligand>
        <name>GTP</name>
        <dbReference type="ChEBI" id="CHEBI:37565"/>
    </ligand>
</feature>
<dbReference type="CDD" id="cd01898">
    <property type="entry name" value="Obg"/>
    <property type="match status" value="1"/>
</dbReference>
<dbReference type="Gene3D" id="3.40.50.300">
    <property type="entry name" value="P-loop containing nucleotide triphosphate hydrolases"/>
    <property type="match status" value="1"/>
</dbReference>
<feature type="compositionally biased region" description="Basic and acidic residues" evidence="10">
    <location>
        <begin position="441"/>
        <end position="450"/>
    </location>
</feature>
<dbReference type="InterPro" id="IPR006073">
    <property type="entry name" value="GTP-bd"/>
</dbReference>
<feature type="domain" description="Obg" evidence="13">
    <location>
        <begin position="2"/>
        <end position="159"/>
    </location>
</feature>
<feature type="binding site" evidence="9">
    <location>
        <begin position="212"/>
        <end position="215"/>
    </location>
    <ligand>
        <name>GTP</name>
        <dbReference type="ChEBI" id="CHEBI:37565"/>
    </ligand>
</feature>
<dbReference type="PROSITE" id="PS51883">
    <property type="entry name" value="OBG"/>
    <property type="match status" value="1"/>
</dbReference>
<dbReference type="RefSeq" id="WP_344131284.1">
    <property type="nucleotide sequence ID" value="NZ_BAAALT010000081.1"/>
</dbReference>
<dbReference type="InterPro" id="IPR006169">
    <property type="entry name" value="GTP1_OBG_dom"/>
</dbReference>
<evidence type="ECO:0000256" key="7">
    <source>
        <dbReference type="ARBA" id="ARBA00022842"/>
    </source>
</evidence>
<feature type="binding site" evidence="9">
    <location>
        <begin position="191"/>
        <end position="195"/>
    </location>
    <ligand>
        <name>GTP</name>
        <dbReference type="ChEBI" id="CHEBI:37565"/>
    </ligand>
</feature>
<feature type="domain" description="OCT" evidence="12">
    <location>
        <begin position="348"/>
        <end position="426"/>
    </location>
</feature>
<evidence type="ECO:0000256" key="1">
    <source>
        <dbReference type="ARBA" id="ARBA00001946"/>
    </source>
</evidence>
<evidence type="ECO:0000256" key="9">
    <source>
        <dbReference type="HAMAP-Rule" id="MF_01454"/>
    </source>
</evidence>
<dbReference type="PANTHER" id="PTHR11702:SF31">
    <property type="entry name" value="MITOCHONDRIAL RIBOSOME-ASSOCIATED GTPASE 2"/>
    <property type="match status" value="1"/>
</dbReference>
<evidence type="ECO:0000313" key="14">
    <source>
        <dbReference type="EMBL" id="GAA1806125.1"/>
    </source>
</evidence>
<dbReference type="InterPro" id="IPR027417">
    <property type="entry name" value="P-loop_NTPase"/>
</dbReference>
<dbReference type="Gene3D" id="2.70.210.12">
    <property type="entry name" value="GTP1/OBG domain"/>
    <property type="match status" value="1"/>
</dbReference>
<feature type="binding site" evidence="9">
    <location>
        <position position="173"/>
    </location>
    <ligand>
        <name>Mg(2+)</name>
        <dbReference type="ChEBI" id="CHEBI:18420"/>
    </ligand>
</feature>
<evidence type="ECO:0000313" key="15">
    <source>
        <dbReference type="Proteomes" id="UP001500218"/>
    </source>
</evidence>
<evidence type="ECO:0000256" key="6">
    <source>
        <dbReference type="ARBA" id="ARBA00022801"/>
    </source>
</evidence>
<dbReference type="Pfam" id="PF01926">
    <property type="entry name" value="MMR_HSR1"/>
    <property type="match status" value="1"/>
</dbReference>
<evidence type="ECO:0000259" key="12">
    <source>
        <dbReference type="PROSITE" id="PS51881"/>
    </source>
</evidence>
<dbReference type="NCBIfam" id="NF008956">
    <property type="entry name" value="PRK12299.1"/>
    <property type="match status" value="1"/>
</dbReference>
<dbReference type="SUPFAM" id="SSF102741">
    <property type="entry name" value="Obg GTP-binding protein C-terminal domain"/>
    <property type="match status" value="1"/>
</dbReference>
<dbReference type="InterPro" id="IPR015349">
    <property type="entry name" value="OCT_dom"/>
</dbReference>
<keyword evidence="15" id="KW-1185">Reference proteome</keyword>
<evidence type="ECO:0000256" key="10">
    <source>
        <dbReference type="SAM" id="MobiDB-lite"/>
    </source>
</evidence>
<proteinExistence type="inferred from homology"/>
<dbReference type="Pfam" id="PF01018">
    <property type="entry name" value="GTP1_OBG"/>
    <property type="match status" value="1"/>
</dbReference>
<dbReference type="HAMAP" id="MF_01454">
    <property type="entry name" value="GTPase_Obg"/>
    <property type="match status" value="1"/>
</dbReference>
<dbReference type="NCBIfam" id="NF008955">
    <property type="entry name" value="PRK12297.1"/>
    <property type="match status" value="1"/>
</dbReference>
<feature type="domain" description="OBG-type G" evidence="11">
    <location>
        <begin position="160"/>
        <end position="330"/>
    </location>
</feature>
<keyword evidence="4 9" id="KW-0479">Metal-binding</keyword>
<keyword evidence="8 9" id="KW-0342">GTP-binding</keyword>
<keyword evidence="3 9" id="KW-0963">Cytoplasm</keyword>
<comment type="caution">
    <text evidence="14">The sequence shown here is derived from an EMBL/GenBank/DDBJ whole genome shotgun (WGS) entry which is preliminary data.</text>
</comment>
<evidence type="ECO:0000256" key="2">
    <source>
        <dbReference type="ARBA" id="ARBA00007699"/>
    </source>
</evidence>
<feature type="region of interest" description="Disordered" evidence="10">
    <location>
        <begin position="431"/>
        <end position="500"/>
    </location>
</feature>
<evidence type="ECO:0000259" key="13">
    <source>
        <dbReference type="PROSITE" id="PS51883"/>
    </source>
</evidence>
<dbReference type="InterPro" id="IPR045086">
    <property type="entry name" value="OBG_GTPase"/>
</dbReference>
<feature type="binding site" evidence="9">
    <location>
        <begin position="282"/>
        <end position="285"/>
    </location>
    <ligand>
        <name>GTP</name>
        <dbReference type="ChEBI" id="CHEBI:37565"/>
    </ligand>
</feature>
<evidence type="ECO:0000256" key="3">
    <source>
        <dbReference type="ARBA" id="ARBA00022490"/>
    </source>
</evidence>
<dbReference type="InterPro" id="IPR014100">
    <property type="entry name" value="GTP-bd_Obg/CgtA"/>
</dbReference>
<dbReference type="EMBL" id="BAAALT010000081">
    <property type="protein sequence ID" value="GAA1806125.1"/>
    <property type="molecule type" value="Genomic_DNA"/>
</dbReference>
<dbReference type="Proteomes" id="UP001500218">
    <property type="component" value="Unassembled WGS sequence"/>
</dbReference>
<reference evidence="14 15" key="1">
    <citation type="journal article" date="2019" name="Int. J. Syst. Evol. Microbiol.">
        <title>The Global Catalogue of Microorganisms (GCM) 10K type strain sequencing project: providing services to taxonomists for standard genome sequencing and annotation.</title>
        <authorList>
            <consortium name="The Broad Institute Genomics Platform"/>
            <consortium name="The Broad Institute Genome Sequencing Center for Infectious Disease"/>
            <person name="Wu L."/>
            <person name="Ma J."/>
        </authorList>
    </citation>
    <scope>NUCLEOTIDE SEQUENCE [LARGE SCALE GENOMIC DNA]</scope>
    <source>
        <strain evidence="14 15">JCM 13250</strain>
    </source>
</reference>
<feature type="compositionally biased region" description="Low complexity" evidence="10">
    <location>
        <begin position="473"/>
        <end position="486"/>
    </location>
</feature>
<dbReference type="InterPro" id="IPR036346">
    <property type="entry name" value="GTP-bd_prot_GTP1/OBG_C_sf"/>
</dbReference>
<feature type="binding site" evidence="9">
    <location>
        <position position="193"/>
    </location>
    <ligand>
        <name>Mg(2+)</name>
        <dbReference type="ChEBI" id="CHEBI:18420"/>
    </ligand>
</feature>
<evidence type="ECO:0000256" key="8">
    <source>
        <dbReference type="ARBA" id="ARBA00023134"/>
    </source>
</evidence>
<keyword evidence="5 9" id="KW-0547">Nucleotide-binding</keyword>
<dbReference type="InterPro" id="IPR036726">
    <property type="entry name" value="GTP1_OBG_dom_sf"/>
</dbReference>
<comment type="subcellular location">
    <subcellularLocation>
        <location evidence="9">Cytoplasm</location>
    </subcellularLocation>
</comment>
<comment type="function">
    <text evidence="9">An essential GTPase which binds GTP, GDP and possibly (p)ppGpp with moderate affinity, with high nucleotide exchange rates and a fairly low GTP hydrolysis rate. Plays a role in control of the cell cycle, stress response, ribosome biogenesis and in those bacteria that undergo differentiation, in morphogenesis control.</text>
</comment>
<dbReference type="NCBIfam" id="TIGR03595">
    <property type="entry name" value="Obg_CgtA_exten"/>
    <property type="match status" value="1"/>
</dbReference>
<comment type="cofactor">
    <cofactor evidence="1 9">
        <name>Mg(2+)</name>
        <dbReference type="ChEBI" id="CHEBI:18420"/>
    </cofactor>
</comment>
<evidence type="ECO:0000259" key="11">
    <source>
        <dbReference type="PROSITE" id="PS51710"/>
    </source>
</evidence>
<dbReference type="NCBIfam" id="TIGR02729">
    <property type="entry name" value="Obg_CgtA"/>
    <property type="match status" value="1"/>
</dbReference>
<dbReference type="PROSITE" id="PS51710">
    <property type="entry name" value="G_OBG"/>
    <property type="match status" value="1"/>
</dbReference>
<accession>A0ABN2M1C5</accession>
<comment type="similarity">
    <text evidence="2 9">Belongs to the TRAFAC class OBG-HflX-like GTPase superfamily. OBG GTPase family.</text>
</comment>
<dbReference type="InterPro" id="IPR006074">
    <property type="entry name" value="GTP1-OBG_CS"/>
</dbReference>
<dbReference type="PRINTS" id="PR00326">
    <property type="entry name" value="GTP1OBG"/>
</dbReference>
<dbReference type="NCBIfam" id="NF008954">
    <property type="entry name" value="PRK12296.1"/>
    <property type="match status" value="1"/>
</dbReference>
<dbReference type="PROSITE" id="PS51881">
    <property type="entry name" value="OCT"/>
    <property type="match status" value="1"/>
</dbReference>
<sequence>MTSFVDRVVLHVQAGNGGHGCVSILREKFKPLGGPDGGDGGHGGSVLLTVDPGVHTLLDFHFKPHVRAENGTGGAGKNRDGGKGADLVLHVPNGTVVQTASGEVLADLVGNGTTFEVARGGRGGRGNAGLANTRRRAPGFAELGEPGEQVEVVLELKSVADVGLVGYPSAGKSSLIAAISAARPKIADYPFTTLVPNLGVVRAGNDTFVVADVPGLIPGAATGKGLGLQFLRHIERCAVLVHVVDCATLETERNPVEDIDVLEAELAAYGGLEDRPRVIVLNKMDVPDARDLADITRADLAERGWPIYEVSAATHEGLKELVYGLAEIVGRERAAAPEVEATRIVIRPRAVDDAGFTITEDPDGTFVVHGDKLRRWVLQTNFDNEEAVGYLADRLARIGVEDALAKAGAEPGSPVRIGDREFDWEPTLYAGEEYTPGQRGTDWRLEEKSHRQSAAQRLAARKARRRPYESVEAEQAAAGQAATEAGPRPQVEEPEDEDWG</sequence>
<dbReference type="Pfam" id="PF09269">
    <property type="entry name" value="DUF1967"/>
    <property type="match status" value="1"/>
</dbReference>
<dbReference type="SUPFAM" id="SSF52540">
    <property type="entry name" value="P-loop containing nucleoside triphosphate hydrolases"/>
    <property type="match status" value="1"/>
</dbReference>
<name>A0ABN2M1C5_9ACTN</name>
<dbReference type="PROSITE" id="PS00905">
    <property type="entry name" value="GTP1_OBG"/>
    <property type="match status" value="1"/>
</dbReference>
<evidence type="ECO:0000256" key="5">
    <source>
        <dbReference type="ARBA" id="ARBA00022741"/>
    </source>
</evidence>
<dbReference type="Gene3D" id="3.30.300.350">
    <property type="entry name" value="GTP-binding protein OBG, C-terminal domain"/>
    <property type="match status" value="1"/>
</dbReference>
<dbReference type="PANTHER" id="PTHR11702">
    <property type="entry name" value="DEVELOPMENTALLY REGULATED GTP-BINDING PROTEIN-RELATED"/>
    <property type="match status" value="1"/>
</dbReference>
<dbReference type="SUPFAM" id="SSF82051">
    <property type="entry name" value="Obg GTP-binding protein N-terminal domain"/>
    <property type="match status" value="1"/>
</dbReference>
<protein>
    <recommendedName>
        <fullName evidence="9">GTPase Obg</fullName>
        <ecNumber evidence="9">3.6.5.-</ecNumber>
    </recommendedName>
    <alternativeName>
        <fullName evidence="9">GTP-binding protein Obg</fullName>
    </alternativeName>
</protein>
<organism evidence="14 15">
    <name type="scientific">Luedemannella flava</name>
    <dbReference type="NCBI Taxonomy" id="349316"/>
    <lineage>
        <taxon>Bacteria</taxon>
        <taxon>Bacillati</taxon>
        <taxon>Actinomycetota</taxon>
        <taxon>Actinomycetes</taxon>
        <taxon>Micromonosporales</taxon>
        <taxon>Micromonosporaceae</taxon>
        <taxon>Luedemannella</taxon>
    </lineage>
</organism>
<dbReference type="EC" id="3.6.5.-" evidence="9"/>
<dbReference type="InterPro" id="IPR031167">
    <property type="entry name" value="G_OBG"/>
</dbReference>